<comment type="caution">
    <text evidence="6">The sequence shown here is derived from an EMBL/GenBank/DDBJ whole genome shotgun (WGS) entry which is preliminary data.</text>
</comment>
<evidence type="ECO:0000256" key="3">
    <source>
        <dbReference type="ARBA" id="ARBA00022801"/>
    </source>
</evidence>
<dbReference type="Proteomes" id="UP000624325">
    <property type="component" value="Unassembled WGS sequence"/>
</dbReference>
<evidence type="ECO:0000256" key="5">
    <source>
        <dbReference type="SAM" id="Phobius"/>
    </source>
</evidence>
<gene>
    <name evidence="6" type="ORF">Air01nite_68990</name>
</gene>
<reference evidence="6 7" key="1">
    <citation type="submission" date="2021-01" db="EMBL/GenBank/DDBJ databases">
        <title>Whole genome shotgun sequence of Asanoa iriomotensis NBRC 100142.</title>
        <authorList>
            <person name="Komaki H."/>
            <person name="Tamura T."/>
        </authorList>
    </citation>
    <scope>NUCLEOTIDE SEQUENCE [LARGE SCALE GENOMIC DNA]</scope>
    <source>
        <strain evidence="6 7">NBRC 100142</strain>
    </source>
</reference>
<feature type="transmembrane region" description="Helical" evidence="5">
    <location>
        <begin position="22"/>
        <end position="40"/>
    </location>
</feature>
<dbReference type="PANTHER" id="PTHR43343">
    <property type="entry name" value="PEPTIDASE S12"/>
    <property type="match status" value="1"/>
</dbReference>
<dbReference type="EMBL" id="BONC01000077">
    <property type="protein sequence ID" value="GIF60804.1"/>
    <property type="molecule type" value="Genomic_DNA"/>
</dbReference>
<evidence type="ECO:0008006" key="8">
    <source>
        <dbReference type="Google" id="ProtNLM"/>
    </source>
</evidence>
<keyword evidence="5" id="KW-0472">Membrane</keyword>
<keyword evidence="5" id="KW-1133">Transmembrane helix</keyword>
<name>A0ABQ4CDG1_9ACTN</name>
<sequence>MTVPGEVADAGPPERRRRSRPWLAGAGVVLLLAITATVAFRAGRGGSTPSAAPSPSPTAKPPLTTAQVYTVMAPSVVSVEGSGNGTGVVANADGLVVTAYHVVDGAKNIEVTFPDGTEVAATLAGSDPANDIALLMPQEPPTVIVPAVIGNAGRLAIGDDVVAIGNQLGLVHSTTAGVVSGLERVATGTDGTRLRGLIQFDAAVNPGSSGGPLVNTRGETVGIVVALLNPTPAGTFVGVGFAVPIGAALAGGANGTGPPGPMQ</sequence>
<dbReference type="Gene3D" id="2.40.10.10">
    <property type="entry name" value="Trypsin-like serine proteases"/>
    <property type="match status" value="2"/>
</dbReference>
<evidence type="ECO:0000256" key="1">
    <source>
        <dbReference type="ARBA" id="ARBA00010541"/>
    </source>
</evidence>
<evidence type="ECO:0000256" key="4">
    <source>
        <dbReference type="SAM" id="MobiDB-lite"/>
    </source>
</evidence>
<dbReference type="Pfam" id="PF13365">
    <property type="entry name" value="Trypsin_2"/>
    <property type="match status" value="1"/>
</dbReference>
<dbReference type="InterPro" id="IPR043504">
    <property type="entry name" value="Peptidase_S1_PA_chymotrypsin"/>
</dbReference>
<dbReference type="PANTHER" id="PTHR43343:SF3">
    <property type="entry name" value="PROTEASE DO-LIKE 8, CHLOROPLASTIC"/>
    <property type="match status" value="1"/>
</dbReference>
<accession>A0ABQ4CDG1</accession>
<keyword evidence="7" id="KW-1185">Reference proteome</keyword>
<dbReference type="PRINTS" id="PR00834">
    <property type="entry name" value="PROTEASES2C"/>
</dbReference>
<comment type="similarity">
    <text evidence="1">Belongs to the peptidase S1C family.</text>
</comment>
<organism evidence="6 7">
    <name type="scientific">Asanoa iriomotensis</name>
    <dbReference type="NCBI Taxonomy" id="234613"/>
    <lineage>
        <taxon>Bacteria</taxon>
        <taxon>Bacillati</taxon>
        <taxon>Actinomycetota</taxon>
        <taxon>Actinomycetes</taxon>
        <taxon>Micromonosporales</taxon>
        <taxon>Micromonosporaceae</taxon>
        <taxon>Asanoa</taxon>
    </lineage>
</organism>
<proteinExistence type="inferred from homology"/>
<dbReference type="InterPro" id="IPR009003">
    <property type="entry name" value="Peptidase_S1_PA"/>
</dbReference>
<evidence type="ECO:0000256" key="2">
    <source>
        <dbReference type="ARBA" id="ARBA00022670"/>
    </source>
</evidence>
<keyword evidence="2" id="KW-0645">Protease</keyword>
<feature type="region of interest" description="Disordered" evidence="4">
    <location>
        <begin position="43"/>
        <end position="62"/>
    </location>
</feature>
<protein>
    <recommendedName>
        <fullName evidence="8">Trypsin-like peptidase</fullName>
    </recommendedName>
</protein>
<keyword evidence="5" id="KW-0812">Transmembrane</keyword>
<evidence type="ECO:0000313" key="6">
    <source>
        <dbReference type="EMBL" id="GIF60804.1"/>
    </source>
</evidence>
<dbReference type="SUPFAM" id="SSF50494">
    <property type="entry name" value="Trypsin-like serine proteases"/>
    <property type="match status" value="1"/>
</dbReference>
<dbReference type="RefSeq" id="WP_203707621.1">
    <property type="nucleotide sequence ID" value="NZ_BAAALU010000007.1"/>
</dbReference>
<dbReference type="InterPro" id="IPR001940">
    <property type="entry name" value="Peptidase_S1C"/>
</dbReference>
<evidence type="ECO:0000313" key="7">
    <source>
        <dbReference type="Proteomes" id="UP000624325"/>
    </source>
</evidence>
<dbReference type="InterPro" id="IPR051201">
    <property type="entry name" value="Chloro_Bact_Ser_Proteases"/>
</dbReference>
<keyword evidence="3" id="KW-0378">Hydrolase</keyword>